<sequence length="156" mass="18739">MQMVLGWLLPLYSRVRVIRCHESRITHEDRIGYQKKGYTNCEISMEWIKDFNRQTKSKELYSRRQESYLSILMFSVREMMAPRVKMSTENTMPTLQSNLVHHILKLMTTRIFSSWTIRLTFCLLPESIWPFYTSFPDSKRKGPRSKEASWEMTCLR</sequence>
<evidence type="ECO:0000313" key="2">
    <source>
        <dbReference type="Proteomes" id="UP001175211"/>
    </source>
</evidence>
<dbReference type="EMBL" id="JAUEPS010000036">
    <property type="protein sequence ID" value="KAK0450445.1"/>
    <property type="molecule type" value="Genomic_DNA"/>
</dbReference>
<reference evidence="1" key="1">
    <citation type="submission" date="2023-06" db="EMBL/GenBank/DDBJ databases">
        <authorList>
            <consortium name="Lawrence Berkeley National Laboratory"/>
            <person name="Ahrendt S."/>
            <person name="Sahu N."/>
            <person name="Indic B."/>
            <person name="Wong-Bajracharya J."/>
            <person name="Merenyi Z."/>
            <person name="Ke H.-M."/>
            <person name="Monk M."/>
            <person name="Kocsube S."/>
            <person name="Drula E."/>
            <person name="Lipzen A."/>
            <person name="Balint B."/>
            <person name="Henrissat B."/>
            <person name="Andreopoulos B."/>
            <person name="Martin F.M."/>
            <person name="Harder C.B."/>
            <person name="Rigling D."/>
            <person name="Ford K.L."/>
            <person name="Foster G.D."/>
            <person name="Pangilinan J."/>
            <person name="Papanicolaou A."/>
            <person name="Barry K."/>
            <person name="LaButti K."/>
            <person name="Viragh M."/>
            <person name="Koriabine M."/>
            <person name="Yan M."/>
            <person name="Riley R."/>
            <person name="Champramary S."/>
            <person name="Plett K.L."/>
            <person name="Tsai I.J."/>
            <person name="Slot J."/>
            <person name="Sipos G."/>
            <person name="Plett J."/>
            <person name="Nagy L.G."/>
            <person name="Grigoriev I.V."/>
        </authorList>
    </citation>
    <scope>NUCLEOTIDE SEQUENCE</scope>
    <source>
        <strain evidence="1">CCBAS 213</strain>
    </source>
</reference>
<name>A0AA39JWZ4_ARMTA</name>
<comment type="caution">
    <text evidence="1">The sequence shown here is derived from an EMBL/GenBank/DDBJ whole genome shotgun (WGS) entry which is preliminary data.</text>
</comment>
<evidence type="ECO:0000313" key="1">
    <source>
        <dbReference type="EMBL" id="KAK0450445.1"/>
    </source>
</evidence>
<dbReference type="AlphaFoldDB" id="A0AA39JWZ4"/>
<dbReference type="GeneID" id="85357490"/>
<dbReference type="RefSeq" id="XP_060327316.1">
    <property type="nucleotide sequence ID" value="XM_060473942.1"/>
</dbReference>
<dbReference type="Proteomes" id="UP001175211">
    <property type="component" value="Unassembled WGS sequence"/>
</dbReference>
<keyword evidence="2" id="KW-1185">Reference proteome</keyword>
<organism evidence="1 2">
    <name type="scientific">Armillaria tabescens</name>
    <name type="common">Ringless honey mushroom</name>
    <name type="synonym">Agaricus tabescens</name>
    <dbReference type="NCBI Taxonomy" id="1929756"/>
    <lineage>
        <taxon>Eukaryota</taxon>
        <taxon>Fungi</taxon>
        <taxon>Dikarya</taxon>
        <taxon>Basidiomycota</taxon>
        <taxon>Agaricomycotina</taxon>
        <taxon>Agaricomycetes</taxon>
        <taxon>Agaricomycetidae</taxon>
        <taxon>Agaricales</taxon>
        <taxon>Marasmiineae</taxon>
        <taxon>Physalacriaceae</taxon>
        <taxon>Desarmillaria</taxon>
    </lineage>
</organism>
<accession>A0AA39JWZ4</accession>
<protein>
    <submittedName>
        <fullName evidence="1">Uncharacterized protein</fullName>
    </submittedName>
</protein>
<gene>
    <name evidence="1" type="ORF">EV420DRAFT_1563561</name>
</gene>
<proteinExistence type="predicted"/>